<comment type="caution">
    <text evidence="1">The sequence shown here is derived from an EMBL/GenBank/DDBJ whole genome shotgun (WGS) entry which is preliminary data.</text>
</comment>
<dbReference type="Proteomes" id="UP000076858">
    <property type="component" value="Unassembled WGS sequence"/>
</dbReference>
<dbReference type="AlphaFoldDB" id="A0A164GR74"/>
<evidence type="ECO:0000313" key="2">
    <source>
        <dbReference type="Proteomes" id="UP000076858"/>
    </source>
</evidence>
<keyword evidence="2" id="KW-1185">Reference proteome</keyword>
<organism evidence="1 2">
    <name type="scientific">Daphnia magna</name>
    <dbReference type="NCBI Taxonomy" id="35525"/>
    <lineage>
        <taxon>Eukaryota</taxon>
        <taxon>Metazoa</taxon>
        <taxon>Ecdysozoa</taxon>
        <taxon>Arthropoda</taxon>
        <taxon>Crustacea</taxon>
        <taxon>Branchiopoda</taxon>
        <taxon>Diplostraca</taxon>
        <taxon>Cladocera</taxon>
        <taxon>Anomopoda</taxon>
        <taxon>Daphniidae</taxon>
        <taxon>Daphnia</taxon>
    </lineage>
</organism>
<name>A0A164GR74_9CRUS</name>
<evidence type="ECO:0000313" key="1">
    <source>
        <dbReference type="EMBL" id="KZR99255.1"/>
    </source>
</evidence>
<reference evidence="1 2" key="1">
    <citation type="submission" date="2016-03" db="EMBL/GenBank/DDBJ databases">
        <title>EvidentialGene: Evidence-directed Construction of Genes on Genomes.</title>
        <authorList>
            <person name="Gilbert D.G."/>
            <person name="Choi J.-H."/>
            <person name="Mockaitis K."/>
            <person name="Colbourne J."/>
            <person name="Pfrender M."/>
        </authorList>
    </citation>
    <scope>NUCLEOTIDE SEQUENCE [LARGE SCALE GENOMIC DNA]</scope>
    <source>
        <strain evidence="1 2">Xinb3</strain>
        <tissue evidence="1">Complete organism</tissue>
    </source>
</reference>
<sequence length="64" mass="7445">MHELGVRRKPANRSSSNLPTWQRLRNLAKRVPNNRILKLNPINLPSFLIFVFESISLSLSFDQI</sequence>
<proteinExistence type="predicted"/>
<dbReference type="EMBL" id="LRGB01014215">
    <property type="protein sequence ID" value="KZR99255.1"/>
    <property type="molecule type" value="Genomic_DNA"/>
</dbReference>
<gene>
    <name evidence="1" type="ORF">APZ42_004946</name>
</gene>
<accession>A0A164GR74</accession>
<protein>
    <submittedName>
        <fullName evidence="1">Uncharacterized protein</fullName>
    </submittedName>
</protein>